<dbReference type="EMBL" id="BGZK01000677">
    <property type="protein sequence ID" value="GBP55728.1"/>
    <property type="molecule type" value="Genomic_DNA"/>
</dbReference>
<name>A0A4C1WWB8_EUMVA</name>
<proteinExistence type="predicted"/>
<accession>A0A4C1WWB8</accession>
<gene>
    <name evidence="2" type="ORF">EVAR_23536_1</name>
</gene>
<evidence type="ECO:0000313" key="3">
    <source>
        <dbReference type="Proteomes" id="UP000299102"/>
    </source>
</evidence>
<organism evidence="2 3">
    <name type="scientific">Eumeta variegata</name>
    <name type="common">Bagworm moth</name>
    <name type="synonym">Eumeta japonica</name>
    <dbReference type="NCBI Taxonomy" id="151549"/>
    <lineage>
        <taxon>Eukaryota</taxon>
        <taxon>Metazoa</taxon>
        <taxon>Ecdysozoa</taxon>
        <taxon>Arthropoda</taxon>
        <taxon>Hexapoda</taxon>
        <taxon>Insecta</taxon>
        <taxon>Pterygota</taxon>
        <taxon>Neoptera</taxon>
        <taxon>Endopterygota</taxon>
        <taxon>Lepidoptera</taxon>
        <taxon>Glossata</taxon>
        <taxon>Ditrysia</taxon>
        <taxon>Tineoidea</taxon>
        <taxon>Psychidae</taxon>
        <taxon>Oiketicinae</taxon>
        <taxon>Eumeta</taxon>
    </lineage>
</organism>
<sequence length="88" mass="9970">MRRRPTSSKLKPDKKLSLMVFAASGPTRFKKFSFSPNYESVRERLTLRRFRNRDDRLSGSRPGKNAQVIPANDLAPPAAELRLLKVGA</sequence>
<comment type="caution">
    <text evidence="2">The sequence shown here is derived from an EMBL/GenBank/DDBJ whole genome shotgun (WGS) entry which is preliminary data.</text>
</comment>
<reference evidence="2 3" key="1">
    <citation type="journal article" date="2019" name="Commun. Biol.">
        <title>The bagworm genome reveals a unique fibroin gene that provides high tensile strength.</title>
        <authorList>
            <person name="Kono N."/>
            <person name="Nakamura H."/>
            <person name="Ohtoshi R."/>
            <person name="Tomita M."/>
            <person name="Numata K."/>
            <person name="Arakawa K."/>
        </authorList>
    </citation>
    <scope>NUCLEOTIDE SEQUENCE [LARGE SCALE GENOMIC DNA]</scope>
</reference>
<keyword evidence="3" id="KW-1185">Reference proteome</keyword>
<evidence type="ECO:0000256" key="1">
    <source>
        <dbReference type="SAM" id="MobiDB-lite"/>
    </source>
</evidence>
<dbReference type="Proteomes" id="UP000299102">
    <property type="component" value="Unassembled WGS sequence"/>
</dbReference>
<feature type="region of interest" description="Disordered" evidence="1">
    <location>
        <begin position="53"/>
        <end position="72"/>
    </location>
</feature>
<protein>
    <submittedName>
        <fullName evidence="2">Uncharacterized protein</fullName>
    </submittedName>
</protein>
<evidence type="ECO:0000313" key="2">
    <source>
        <dbReference type="EMBL" id="GBP55728.1"/>
    </source>
</evidence>
<dbReference type="AlphaFoldDB" id="A0A4C1WWB8"/>